<dbReference type="Proteomes" id="UP000190648">
    <property type="component" value="Unassembled WGS sequence"/>
</dbReference>
<keyword evidence="3" id="KW-1185">Reference proteome</keyword>
<name>A0A1V4K198_PATFA</name>
<gene>
    <name evidence="2" type="ORF">AV530_000441</name>
</gene>
<protein>
    <submittedName>
        <fullName evidence="2">Uncharacterized protein</fullName>
    </submittedName>
</protein>
<feature type="region of interest" description="Disordered" evidence="1">
    <location>
        <begin position="61"/>
        <end position="86"/>
    </location>
</feature>
<evidence type="ECO:0000313" key="3">
    <source>
        <dbReference type="Proteomes" id="UP000190648"/>
    </source>
</evidence>
<dbReference type="EMBL" id="LSYS01005300">
    <property type="protein sequence ID" value="OPJ77667.1"/>
    <property type="molecule type" value="Genomic_DNA"/>
</dbReference>
<reference evidence="2 3" key="1">
    <citation type="submission" date="2016-02" db="EMBL/GenBank/DDBJ databases">
        <title>Band-tailed pigeon sequencing and assembly.</title>
        <authorList>
            <person name="Soares A.E."/>
            <person name="Novak B.J."/>
            <person name="Rice E.S."/>
            <person name="O'Connell B."/>
            <person name="Chang D."/>
            <person name="Weber S."/>
            <person name="Shapiro B."/>
        </authorList>
    </citation>
    <scope>NUCLEOTIDE SEQUENCE [LARGE SCALE GENOMIC DNA]</scope>
    <source>
        <strain evidence="2">BTP2013</strain>
        <tissue evidence="2">Blood</tissue>
    </source>
</reference>
<feature type="region of interest" description="Disordered" evidence="1">
    <location>
        <begin position="1"/>
        <end position="45"/>
    </location>
</feature>
<organism evidence="2 3">
    <name type="scientific">Patagioenas fasciata monilis</name>
    <dbReference type="NCBI Taxonomy" id="372326"/>
    <lineage>
        <taxon>Eukaryota</taxon>
        <taxon>Metazoa</taxon>
        <taxon>Chordata</taxon>
        <taxon>Craniata</taxon>
        <taxon>Vertebrata</taxon>
        <taxon>Euteleostomi</taxon>
        <taxon>Archelosauria</taxon>
        <taxon>Archosauria</taxon>
        <taxon>Dinosauria</taxon>
        <taxon>Saurischia</taxon>
        <taxon>Theropoda</taxon>
        <taxon>Coelurosauria</taxon>
        <taxon>Aves</taxon>
        <taxon>Neognathae</taxon>
        <taxon>Neoaves</taxon>
        <taxon>Columbimorphae</taxon>
        <taxon>Columbiformes</taxon>
        <taxon>Columbidae</taxon>
        <taxon>Patagioenas</taxon>
    </lineage>
</organism>
<evidence type="ECO:0000313" key="2">
    <source>
        <dbReference type="EMBL" id="OPJ77667.1"/>
    </source>
</evidence>
<proteinExistence type="predicted"/>
<sequence>MTARRETSKSRSDAPGRVRGDTREMCPPATSTIRARPHSAPPALAVSPSHDVELQELTGEVPSAGTKSQLLAHPPPSPAHQEPTGMAHAAAVPHFCCAS</sequence>
<accession>A0A1V4K198</accession>
<comment type="caution">
    <text evidence="2">The sequence shown here is derived from an EMBL/GenBank/DDBJ whole genome shotgun (WGS) entry which is preliminary data.</text>
</comment>
<dbReference type="AlphaFoldDB" id="A0A1V4K198"/>
<feature type="compositionally biased region" description="Basic and acidic residues" evidence="1">
    <location>
        <begin position="1"/>
        <end position="24"/>
    </location>
</feature>
<evidence type="ECO:0000256" key="1">
    <source>
        <dbReference type="SAM" id="MobiDB-lite"/>
    </source>
</evidence>